<accession>A0A5C0B309</accession>
<dbReference type="Proteomes" id="UP000325161">
    <property type="component" value="Chromosome"/>
</dbReference>
<dbReference type="RefSeq" id="WP_148816044.1">
    <property type="nucleotide sequence ID" value="NZ_CP043046.1"/>
</dbReference>
<gene>
    <name evidence="1" type="ORF">FXN63_14990</name>
</gene>
<dbReference type="AlphaFoldDB" id="A0A5C0B309"/>
<evidence type="ECO:0000313" key="1">
    <source>
        <dbReference type="EMBL" id="QEI06997.1"/>
    </source>
</evidence>
<keyword evidence="2" id="KW-1185">Reference proteome</keyword>
<protein>
    <submittedName>
        <fullName evidence="1">Uncharacterized protein</fullName>
    </submittedName>
</protein>
<proteinExistence type="predicted"/>
<evidence type="ECO:0000313" key="2">
    <source>
        <dbReference type="Proteomes" id="UP000325161"/>
    </source>
</evidence>
<dbReference type="KEGG" id="pacr:FXN63_14990"/>
<sequence>MNTTTASIRRDSLLIRMAMDRQHLATALARTPRLTTASFVDPATRDWLMTAALWGLSALKLPAFVKVPLRSAASISLRNRVAALMNSGPRA</sequence>
<reference evidence="1 2" key="1">
    <citation type="submission" date="2019-08" db="EMBL/GenBank/DDBJ databases">
        <title>Amphibian skin-associated Pigmentiphaga: genome sequence and occurrence across geography and hosts.</title>
        <authorList>
            <person name="Bletz M.C."/>
            <person name="Bunk B."/>
            <person name="Sproeer C."/>
            <person name="Biwer P."/>
            <person name="Reiter S."/>
            <person name="Rabemananjara F.C.E."/>
            <person name="Schulz S."/>
            <person name="Overmann J."/>
            <person name="Vences M."/>
        </authorList>
    </citation>
    <scope>NUCLEOTIDE SEQUENCE [LARGE SCALE GENOMIC DNA]</scope>
    <source>
        <strain evidence="1 2">Mada1488</strain>
    </source>
</reference>
<name>A0A5C0B309_9BURK</name>
<organism evidence="1 2">
    <name type="scientific">Pigmentiphaga aceris</name>
    <dbReference type="NCBI Taxonomy" id="1940612"/>
    <lineage>
        <taxon>Bacteria</taxon>
        <taxon>Pseudomonadati</taxon>
        <taxon>Pseudomonadota</taxon>
        <taxon>Betaproteobacteria</taxon>
        <taxon>Burkholderiales</taxon>
        <taxon>Alcaligenaceae</taxon>
        <taxon>Pigmentiphaga</taxon>
    </lineage>
</organism>
<dbReference type="EMBL" id="CP043046">
    <property type="protein sequence ID" value="QEI06997.1"/>
    <property type="molecule type" value="Genomic_DNA"/>
</dbReference>